<dbReference type="Gene3D" id="1.10.287.950">
    <property type="entry name" value="Methyl-accepting chemotaxis protein"/>
    <property type="match status" value="1"/>
</dbReference>
<dbReference type="Proteomes" id="UP001241056">
    <property type="component" value="Unassembled WGS sequence"/>
</dbReference>
<dbReference type="EMBL" id="JAUCDY010000014">
    <property type="protein sequence ID" value="MDM7858654.1"/>
    <property type="molecule type" value="Genomic_DNA"/>
</dbReference>
<dbReference type="RefSeq" id="WP_289411433.1">
    <property type="nucleotide sequence ID" value="NZ_JAUCDY010000014.1"/>
</dbReference>
<evidence type="ECO:0000256" key="7">
    <source>
        <dbReference type="PROSITE-ProRule" id="PRU00284"/>
    </source>
</evidence>
<protein>
    <submittedName>
        <fullName evidence="11">Methyl-accepting chemotaxis protein</fullName>
    </submittedName>
</protein>
<dbReference type="SMART" id="SM00304">
    <property type="entry name" value="HAMP"/>
    <property type="match status" value="1"/>
</dbReference>
<evidence type="ECO:0000256" key="1">
    <source>
        <dbReference type="ARBA" id="ARBA00004141"/>
    </source>
</evidence>
<dbReference type="PROSITE" id="PS50111">
    <property type="entry name" value="CHEMOTAXIS_TRANSDUC_2"/>
    <property type="match status" value="1"/>
</dbReference>
<evidence type="ECO:0000256" key="5">
    <source>
        <dbReference type="ARBA" id="ARBA00023224"/>
    </source>
</evidence>
<name>A0ABT7SR42_9GAMM</name>
<dbReference type="Gene3D" id="6.10.340.10">
    <property type="match status" value="1"/>
</dbReference>
<dbReference type="InterPro" id="IPR029151">
    <property type="entry name" value="Sensor-like_sf"/>
</dbReference>
<feature type="transmembrane region" description="Helical" evidence="8">
    <location>
        <begin position="12"/>
        <end position="31"/>
    </location>
</feature>
<dbReference type="Gene3D" id="3.30.450.20">
    <property type="entry name" value="PAS domain"/>
    <property type="match status" value="1"/>
</dbReference>
<reference evidence="11 12" key="1">
    <citation type="submission" date="2023-06" db="EMBL/GenBank/DDBJ databases">
        <title>Thiopseudomonas sp. CY1220 draft genome sequence.</title>
        <authorList>
            <person name="Zhao G."/>
            <person name="An M."/>
        </authorList>
    </citation>
    <scope>NUCLEOTIDE SEQUENCE [LARGE SCALE GENOMIC DNA]</scope>
    <source>
        <strain evidence="11 12">CY1220</strain>
    </source>
</reference>
<dbReference type="SUPFAM" id="SSF103190">
    <property type="entry name" value="Sensory domain-like"/>
    <property type="match status" value="2"/>
</dbReference>
<keyword evidence="12" id="KW-1185">Reference proteome</keyword>
<dbReference type="PROSITE" id="PS50885">
    <property type="entry name" value="HAMP"/>
    <property type="match status" value="1"/>
</dbReference>
<keyword evidence="2 8" id="KW-0812">Transmembrane</keyword>
<proteinExistence type="inferred from homology"/>
<gene>
    <name evidence="11" type="ORF">QEZ41_10285</name>
</gene>
<evidence type="ECO:0000259" key="9">
    <source>
        <dbReference type="PROSITE" id="PS50111"/>
    </source>
</evidence>
<evidence type="ECO:0000256" key="4">
    <source>
        <dbReference type="ARBA" id="ARBA00023136"/>
    </source>
</evidence>
<dbReference type="PANTHER" id="PTHR32089">
    <property type="entry name" value="METHYL-ACCEPTING CHEMOTAXIS PROTEIN MCPB"/>
    <property type="match status" value="1"/>
</dbReference>
<dbReference type="Pfam" id="PF00015">
    <property type="entry name" value="MCPsignal"/>
    <property type="match status" value="1"/>
</dbReference>
<feature type="domain" description="Methyl-accepting transducer" evidence="9">
    <location>
        <begin position="386"/>
        <end position="563"/>
    </location>
</feature>
<evidence type="ECO:0000256" key="6">
    <source>
        <dbReference type="ARBA" id="ARBA00029447"/>
    </source>
</evidence>
<dbReference type="InterPro" id="IPR029150">
    <property type="entry name" value="dCache_3"/>
</dbReference>
<evidence type="ECO:0000313" key="12">
    <source>
        <dbReference type="Proteomes" id="UP001241056"/>
    </source>
</evidence>
<dbReference type="PRINTS" id="PR00260">
    <property type="entry name" value="CHEMTRNSDUCR"/>
</dbReference>
<keyword evidence="5 7" id="KW-0807">Transducer</keyword>
<organism evidence="11 12">
    <name type="scientific">Thiopseudomonas acetoxidans</name>
    <dbReference type="NCBI Taxonomy" id="3041622"/>
    <lineage>
        <taxon>Bacteria</taxon>
        <taxon>Pseudomonadati</taxon>
        <taxon>Pseudomonadota</taxon>
        <taxon>Gammaproteobacteria</taxon>
        <taxon>Pseudomonadales</taxon>
        <taxon>Pseudomonadaceae</taxon>
        <taxon>Thiopseudomonas</taxon>
    </lineage>
</organism>
<dbReference type="InterPro" id="IPR004089">
    <property type="entry name" value="MCPsignal_dom"/>
</dbReference>
<dbReference type="PANTHER" id="PTHR32089:SF119">
    <property type="entry name" value="METHYL-ACCEPTING CHEMOTAXIS PROTEIN CTPL"/>
    <property type="match status" value="1"/>
</dbReference>
<feature type="domain" description="HAMP" evidence="10">
    <location>
        <begin position="305"/>
        <end position="359"/>
    </location>
</feature>
<feature type="transmembrane region" description="Helical" evidence="8">
    <location>
        <begin position="282"/>
        <end position="304"/>
    </location>
</feature>
<comment type="caution">
    <text evidence="11">The sequence shown here is derived from an EMBL/GenBank/DDBJ whole genome shotgun (WGS) entry which is preliminary data.</text>
</comment>
<evidence type="ECO:0000313" key="11">
    <source>
        <dbReference type="EMBL" id="MDM7858654.1"/>
    </source>
</evidence>
<dbReference type="SUPFAM" id="SSF58104">
    <property type="entry name" value="Methyl-accepting chemotaxis protein (MCP) signaling domain"/>
    <property type="match status" value="1"/>
</dbReference>
<comment type="subcellular location">
    <subcellularLocation>
        <location evidence="1">Membrane</location>
        <topology evidence="1">Multi-pass membrane protein</topology>
    </subcellularLocation>
</comment>
<evidence type="ECO:0000256" key="2">
    <source>
        <dbReference type="ARBA" id="ARBA00022692"/>
    </source>
</evidence>
<keyword evidence="4 8" id="KW-0472">Membrane</keyword>
<dbReference type="Pfam" id="PF00672">
    <property type="entry name" value="HAMP"/>
    <property type="match status" value="1"/>
</dbReference>
<dbReference type="CDD" id="cd11386">
    <property type="entry name" value="MCP_signal"/>
    <property type="match status" value="1"/>
</dbReference>
<dbReference type="CDD" id="cd06225">
    <property type="entry name" value="HAMP"/>
    <property type="match status" value="1"/>
</dbReference>
<evidence type="ECO:0000259" key="10">
    <source>
        <dbReference type="PROSITE" id="PS50885"/>
    </source>
</evidence>
<accession>A0ABT7SR42</accession>
<comment type="similarity">
    <text evidence="6">Belongs to the methyl-accepting chemotaxis (MCP) protein family.</text>
</comment>
<keyword evidence="3 8" id="KW-1133">Transmembrane helix</keyword>
<dbReference type="InterPro" id="IPR003660">
    <property type="entry name" value="HAMP_dom"/>
</dbReference>
<sequence length="591" mass="64579">MLNRLSIRTRTLLGFILVLIIGIGALLPQFLNTLDKQAAYHENLYIESLQAAVQEQIGTQRAQALNLAAAIANQPSLQYFFAQRDRQALLEELLPTFKYLQENAGIEQMQFHLAPATSFLRLHAPDKFGDDLSSFRRTVVETNNQKKEISGLESGVAGLGIRGVVPVFWEGRHLGSFELGLSMRQAFVDTFKTNHHADIGILRPDGSSFKPLITTWQGDSMFNTSELQRVMNGETVSQRLESAGKQILATASPLKDFSGNIIGAVTVYTDRSASAAAFNDTVVSTIIIALAVLFAGLLVAWFIARSITSPVIRLTEALRNIAEGEQDLRLRLPVVGDDELTQVAKLFNTFVGKVEHTVLRVLEHLGELGSRTEYSFRMTGEAFEVSQTQQVKTQEVSAAMNEMSATAMEIAQNATNTAEATELVETSSVEGSKAVNHGSQAMLRLAENVMQASSSIQTLDEYSKNIGSILDVITGISEQTNLLALNAAIEAARAGEHGRGFAVVADEVRQLAQRSKSATTEIHEMIVQLQEGVSQSVALMEQSQDQATSVAQSSEMMQSALNDHLSHCPRQRYERTNCLGSGRANQCGGRY</sequence>
<dbReference type="InterPro" id="IPR004090">
    <property type="entry name" value="Chemotax_Me-accpt_rcpt"/>
</dbReference>
<evidence type="ECO:0000256" key="8">
    <source>
        <dbReference type="SAM" id="Phobius"/>
    </source>
</evidence>
<dbReference type="SMART" id="SM00283">
    <property type="entry name" value="MA"/>
    <property type="match status" value="1"/>
</dbReference>
<evidence type="ECO:0000256" key="3">
    <source>
        <dbReference type="ARBA" id="ARBA00022989"/>
    </source>
</evidence>
<dbReference type="Pfam" id="PF14827">
    <property type="entry name" value="dCache_3"/>
    <property type="match status" value="1"/>
</dbReference>